<dbReference type="RefSeq" id="WP_037781353.1">
    <property type="nucleotide sequence ID" value="NZ_JALDAX010000011.1"/>
</dbReference>
<evidence type="ECO:0000313" key="2">
    <source>
        <dbReference type="EMBL" id="MCI3243285.1"/>
    </source>
</evidence>
<sequence>MSTLTVKKEVLHVSETGWAKAARQLRGKGIRTCVAPVEERGPSSTAHTSADWNIVRGED</sequence>
<feature type="region of interest" description="Disordered" evidence="1">
    <location>
        <begin position="38"/>
        <end position="59"/>
    </location>
</feature>
<keyword evidence="3" id="KW-1185">Reference proteome</keyword>
<accession>A0ABS9XMH7</accession>
<gene>
    <name evidence="2" type="ORF">MQN93_26525</name>
</gene>
<feature type="compositionally biased region" description="Polar residues" evidence="1">
    <location>
        <begin position="42"/>
        <end position="51"/>
    </location>
</feature>
<reference evidence="2" key="1">
    <citation type="submission" date="2022-03" db="EMBL/GenBank/DDBJ databases">
        <title>Streptomyces 7R015 and 7R016 isolated from Barleria lupulina in Thailand.</title>
        <authorList>
            <person name="Kanchanasin P."/>
            <person name="Phongsopitanun W."/>
            <person name="Tanasupawat S."/>
        </authorList>
    </citation>
    <scope>NUCLEOTIDE SEQUENCE</scope>
    <source>
        <strain evidence="2">7R016</strain>
    </source>
</reference>
<organism evidence="2 3">
    <name type="scientific">Streptomyces spinosisporus</name>
    <dbReference type="NCBI Taxonomy" id="2927582"/>
    <lineage>
        <taxon>Bacteria</taxon>
        <taxon>Bacillati</taxon>
        <taxon>Actinomycetota</taxon>
        <taxon>Actinomycetes</taxon>
        <taxon>Kitasatosporales</taxon>
        <taxon>Streptomycetaceae</taxon>
        <taxon>Streptomyces</taxon>
    </lineage>
</organism>
<evidence type="ECO:0000256" key="1">
    <source>
        <dbReference type="SAM" id="MobiDB-lite"/>
    </source>
</evidence>
<name>A0ABS9XMH7_9ACTN</name>
<dbReference type="EMBL" id="JALDAX010000011">
    <property type="protein sequence ID" value="MCI3243285.1"/>
    <property type="molecule type" value="Genomic_DNA"/>
</dbReference>
<proteinExistence type="predicted"/>
<dbReference type="Proteomes" id="UP001165270">
    <property type="component" value="Unassembled WGS sequence"/>
</dbReference>
<evidence type="ECO:0000313" key="3">
    <source>
        <dbReference type="Proteomes" id="UP001165270"/>
    </source>
</evidence>
<protein>
    <submittedName>
        <fullName evidence="2">Uncharacterized protein</fullName>
    </submittedName>
</protein>
<comment type="caution">
    <text evidence="2">The sequence shown here is derived from an EMBL/GenBank/DDBJ whole genome shotgun (WGS) entry which is preliminary data.</text>
</comment>